<protein>
    <submittedName>
        <fullName evidence="1">Uncharacterized protein</fullName>
    </submittedName>
</protein>
<accession>K0RP16</accession>
<keyword evidence="2" id="KW-1185">Reference proteome</keyword>
<dbReference type="EMBL" id="AGNL01035259">
    <property type="protein sequence ID" value="EJK54800.1"/>
    <property type="molecule type" value="Genomic_DNA"/>
</dbReference>
<reference evidence="1 2" key="1">
    <citation type="journal article" date="2012" name="Genome Biol.">
        <title>Genome and low-iron response of an oceanic diatom adapted to chronic iron limitation.</title>
        <authorList>
            <person name="Lommer M."/>
            <person name="Specht M."/>
            <person name="Roy A.S."/>
            <person name="Kraemer L."/>
            <person name="Andreson R."/>
            <person name="Gutowska M.A."/>
            <person name="Wolf J."/>
            <person name="Bergner S.V."/>
            <person name="Schilhabel M.B."/>
            <person name="Klostermeier U.C."/>
            <person name="Beiko R.G."/>
            <person name="Rosenstiel P."/>
            <person name="Hippler M."/>
            <person name="Laroche J."/>
        </authorList>
    </citation>
    <scope>NUCLEOTIDE SEQUENCE [LARGE SCALE GENOMIC DNA]</scope>
    <source>
        <strain evidence="1 2">CCMP1005</strain>
    </source>
</reference>
<proteinExistence type="predicted"/>
<evidence type="ECO:0000313" key="2">
    <source>
        <dbReference type="Proteomes" id="UP000266841"/>
    </source>
</evidence>
<gene>
    <name evidence="1" type="ORF">THAOC_25541</name>
</gene>
<dbReference type="AlphaFoldDB" id="K0RP16"/>
<sequence>MRSIDSPCRRLSLNERVEAVRAEGMPARERDRIGPLAQADAAFIISVSAVVHRYQNARIPGADPASTNNYGDGKSLKVHDTALEETDSDTISDAKSVGDTPHFFCFRNKSSLRRSRRRDGV</sequence>
<name>K0RP16_THAOC</name>
<organism evidence="1 2">
    <name type="scientific">Thalassiosira oceanica</name>
    <name type="common">Marine diatom</name>
    <dbReference type="NCBI Taxonomy" id="159749"/>
    <lineage>
        <taxon>Eukaryota</taxon>
        <taxon>Sar</taxon>
        <taxon>Stramenopiles</taxon>
        <taxon>Ochrophyta</taxon>
        <taxon>Bacillariophyta</taxon>
        <taxon>Coscinodiscophyceae</taxon>
        <taxon>Thalassiosirophycidae</taxon>
        <taxon>Thalassiosirales</taxon>
        <taxon>Thalassiosiraceae</taxon>
        <taxon>Thalassiosira</taxon>
    </lineage>
</organism>
<comment type="caution">
    <text evidence="1">The sequence shown here is derived from an EMBL/GenBank/DDBJ whole genome shotgun (WGS) entry which is preliminary data.</text>
</comment>
<evidence type="ECO:0000313" key="1">
    <source>
        <dbReference type="EMBL" id="EJK54800.1"/>
    </source>
</evidence>
<dbReference type="Proteomes" id="UP000266841">
    <property type="component" value="Unassembled WGS sequence"/>
</dbReference>